<dbReference type="Pfam" id="PF13563">
    <property type="entry name" value="2_5_RNA_ligase2"/>
    <property type="match status" value="1"/>
</dbReference>
<name>A0A7X5X461_STRMQ</name>
<evidence type="ECO:0000313" key="2">
    <source>
        <dbReference type="Proteomes" id="UP000536624"/>
    </source>
</evidence>
<dbReference type="SUPFAM" id="SSF55144">
    <property type="entry name" value="LigT-like"/>
    <property type="match status" value="1"/>
</dbReference>
<dbReference type="EMBL" id="JAALLH010000001">
    <property type="protein sequence ID" value="NIY65560.1"/>
    <property type="molecule type" value="Genomic_DNA"/>
</dbReference>
<sequence>MKPFVFQHGQGPWPEGLTLLHAYAIADLSRNPELAELIAGVRAATEGDPLTHIGDDWFHITLYQLSEKPAAQITQVERQAIVGELERGLRDVEPFSITVGSILPYATGLIFDLSPDEPLNTLRATVTRAFEAALGSEATTYKTGVLHLTESYATQEVDLDHFHDIHRRVRRVRPSHAPLRIDSIELVDVTANAEKKTITWESVAPRIPLGSDR</sequence>
<organism evidence="1 2">
    <name type="scientific">Streptomyces malaysiensis</name>
    <dbReference type="NCBI Taxonomy" id="92644"/>
    <lineage>
        <taxon>Bacteria</taxon>
        <taxon>Bacillati</taxon>
        <taxon>Actinomycetota</taxon>
        <taxon>Actinomycetes</taxon>
        <taxon>Kitasatosporales</taxon>
        <taxon>Streptomycetaceae</taxon>
        <taxon>Streptomyces</taxon>
        <taxon>Streptomyces violaceusniger group</taxon>
    </lineage>
</organism>
<dbReference type="RefSeq" id="WP_167501644.1">
    <property type="nucleotide sequence ID" value="NZ_JAALLH010000001.1"/>
</dbReference>
<dbReference type="InterPro" id="IPR009097">
    <property type="entry name" value="Cyclic_Pdiesterase"/>
</dbReference>
<dbReference type="AlphaFoldDB" id="A0A7X5X461"/>
<evidence type="ECO:0000313" key="1">
    <source>
        <dbReference type="EMBL" id="NIY65560.1"/>
    </source>
</evidence>
<dbReference type="Proteomes" id="UP000536624">
    <property type="component" value="Unassembled WGS sequence"/>
</dbReference>
<proteinExistence type="predicted"/>
<gene>
    <name evidence="1" type="ORF">SMALB_3563</name>
</gene>
<comment type="caution">
    <text evidence="1">The sequence shown here is derived from an EMBL/GenBank/DDBJ whole genome shotgun (WGS) entry which is preliminary data.</text>
</comment>
<evidence type="ECO:0008006" key="3">
    <source>
        <dbReference type="Google" id="ProtNLM"/>
    </source>
</evidence>
<dbReference type="Gene3D" id="3.90.1140.10">
    <property type="entry name" value="Cyclic phosphodiesterase"/>
    <property type="match status" value="1"/>
</dbReference>
<protein>
    <recommendedName>
        <fullName evidence="3">2'-5' RNA ligase family protein</fullName>
    </recommendedName>
</protein>
<accession>A0A7X5X461</accession>
<reference evidence="1 2" key="1">
    <citation type="submission" date="2020-02" db="EMBL/GenBank/DDBJ databases">
        <title>Streptomyces malaysiensis DSM14702 (JHCC583434, PFL_A843) Genome sequencing and assembly.</title>
        <authorList>
            <person name="Samborskyy M."/>
        </authorList>
    </citation>
    <scope>NUCLEOTIDE SEQUENCE [LARGE SCALE GENOMIC DNA]</scope>
    <source>
        <strain evidence="1 2">DSM 14702</strain>
    </source>
</reference>